<reference evidence="2" key="1">
    <citation type="submission" date="2023-06" db="EMBL/GenBank/DDBJ databases">
        <title>Genome-scale phylogeny and comparative genomics of the fungal order Sordariales.</title>
        <authorList>
            <consortium name="Lawrence Berkeley National Laboratory"/>
            <person name="Hensen N."/>
            <person name="Bonometti L."/>
            <person name="Westerberg I."/>
            <person name="Brannstrom I.O."/>
            <person name="Guillou S."/>
            <person name="Cros-Aarteil S."/>
            <person name="Calhoun S."/>
            <person name="Haridas S."/>
            <person name="Kuo A."/>
            <person name="Mondo S."/>
            <person name="Pangilinan J."/>
            <person name="Riley R."/>
            <person name="Labutti K."/>
            <person name="Andreopoulos B."/>
            <person name="Lipzen A."/>
            <person name="Chen C."/>
            <person name="Yanf M."/>
            <person name="Daum C."/>
            <person name="Ng V."/>
            <person name="Clum A."/>
            <person name="Steindorff A."/>
            <person name="Ohm R."/>
            <person name="Martin F."/>
            <person name="Silar P."/>
            <person name="Natvig D."/>
            <person name="Lalanne C."/>
            <person name="Gautier V."/>
            <person name="Ament-Velasquez S.L."/>
            <person name="Kruys A."/>
            <person name="Hutchinson M.I."/>
            <person name="Powell A.J."/>
            <person name="Barry K."/>
            <person name="Miller A.N."/>
            <person name="Grigoriev I.V."/>
            <person name="Debuchy R."/>
            <person name="Gladieux P."/>
            <person name="Thoren M.H."/>
            <person name="Johannesson H."/>
        </authorList>
    </citation>
    <scope>NUCLEOTIDE SEQUENCE</scope>
    <source>
        <strain evidence="2">SMH2532-1</strain>
    </source>
</reference>
<dbReference type="InterPro" id="IPR011042">
    <property type="entry name" value="6-blade_b-propeller_TolB-like"/>
</dbReference>
<dbReference type="InterPro" id="IPR052988">
    <property type="entry name" value="Oryzine_lactonohydrolase"/>
</dbReference>
<dbReference type="InterPro" id="IPR013658">
    <property type="entry name" value="SGL"/>
</dbReference>
<sequence length="383" mass="41626">MATTTVDGISETKCEVKLADLRHVAKNKVFSGFKNPEDDDISIIQYRNSLSAIIGENPTFSLLVSTELPLFFEICAYLPQDEELAITSNLLPSSNKSLYPQILISKTRLIRNASTGAIQRIEWQKFRTPPDMPMPASGAPYRDNVLYCSQGTMSRGTGGLYYFPKGKRPVPVVTNYFGRDFNSVHSVAVSPNDGALWFTDPCNGADRNFRNKPELPCQVYRYSPETGDLRVVADGLGRPHGIALSPDEKTVYVTDSDAWRPGLDEEYRSENAATTYAFDVVERSGGVFLVNKRVFSYALSGVPTGIACDPLGNVYIGGTDGVEIFSAGGGVLGVIEVPGAVSSLAFGKGGELFLCSEKRLWRVKLGGLESLVAANSSMSIEDV</sequence>
<dbReference type="PANTHER" id="PTHR47064">
    <property type="entry name" value="PUTATIVE (AFU_ORTHOLOGUE AFUA_1G08990)-RELATED"/>
    <property type="match status" value="1"/>
</dbReference>
<name>A0AA40CKF8_9PEZI</name>
<dbReference type="PANTHER" id="PTHR47064:SF2">
    <property type="entry name" value="SMP-30_GLUCONOLACTONASE_LRE-LIKE REGION DOMAIN-CONTAINING PROTEIN-RELATED"/>
    <property type="match status" value="1"/>
</dbReference>
<evidence type="ECO:0000259" key="1">
    <source>
        <dbReference type="Pfam" id="PF08450"/>
    </source>
</evidence>
<protein>
    <submittedName>
        <fullName evidence="2">Smp-30/gluconolaconase/lre-like region-containing protein</fullName>
    </submittedName>
</protein>
<dbReference type="SUPFAM" id="SSF63829">
    <property type="entry name" value="Calcium-dependent phosphotriesterase"/>
    <property type="match status" value="1"/>
</dbReference>
<dbReference type="Proteomes" id="UP001174936">
    <property type="component" value="Unassembled WGS sequence"/>
</dbReference>
<gene>
    <name evidence="2" type="ORF">B0T16DRAFT_420368</name>
</gene>
<proteinExistence type="predicted"/>
<dbReference type="Gene3D" id="2.120.10.30">
    <property type="entry name" value="TolB, C-terminal domain"/>
    <property type="match status" value="1"/>
</dbReference>
<comment type="caution">
    <text evidence="2">The sequence shown here is derived from an EMBL/GenBank/DDBJ whole genome shotgun (WGS) entry which is preliminary data.</text>
</comment>
<keyword evidence="3" id="KW-1185">Reference proteome</keyword>
<dbReference type="Pfam" id="PF08450">
    <property type="entry name" value="SGL"/>
    <property type="match status" value="1"/>
</dbReference>
<evidence type="ECO:0000313" key="2">
    <source>
        <dbReference type="EMBL" id="KAK0641707.1"/>
    </source>
</evidence>
<dbReference type="EMBL" id="JAULSV010000006">
    <property type="protein sequence ID" value="KAK0641707.1"/>
    <property type="molecule type" value="Genomic_DNA"/>
</dbReference>
<organism evidence="2 3">
    <name type="scientific">Cercophora newfieldiana</name>
    <dbReference type="NCBI Taxonomy" id="92897"/>
    <lineage>
        <taxon>Eukaryota</taxon>
        <taxon>Fungi</taxon>
        <taxon>Dikarya</taxon>
        <taxon>Ascomycota</taxon>
        <taxon>Pezizomycotina</taxon>
        <taxon>Sordariomycetes</taxon>
        <taxon>Sordariomycetidae</taxon>
        <taxon>Sordariales</taxon>
        <taxon>Lasiosphaeriaceae</taxon>
        <taxon>Cercophora</taxon>
    </lineage>
</organism>
<feature type="domain" description="SMP-30/Gluconolactonase/LRE-like region" evidence="1">
    <location>
        <begin position="192"/>
        <end position="354"/>
    </location>
</feature>
<dbReference type="AlphaFoldDB" id="A0AA40CKF8"/>
<accession>A0AA40CKF8</accession>
<evidence type="ECO:0000313" key="3">
    <source>
        <dbReference type="Proteomes" id="UP001174936"/>
    </source>
</evidence>